<dbReference type="RefSeq" id="WP_284331311.1">
    <property type="nucleotide sequence ID" value="NZ_BSOA01000012.1"/>
</dbReference>
<protein>
    <recommendedName>
        <fullName evidence="3">DUF3800 domain-containing protein</fullName>
    </recommendedName>
</protein>
<dbReference type="InterPro" id="IPR024524">
    <property type="entry name" value="DUF3800"/>
</dbReference>
<dbReference type="Proteomes" id="UP001156627">
    <property type="component" value="Unassembled WGS sequence"/>
</dbReference>
<reference evidence="2" key="1">
    <citation type="journal article" date="2019" name="Int. J. Syst. Evol. Microbiol.">
        <title>The Global Catalogue of Microorganisms (GCM) 10K type strain sequencing project: providing services to taxonomists for standard genome sequencing and annotation.</title>
        <authorList>
            <consortium name="The Broad Institute Genomics Platform"/>
            <consortium name="The Broad Institute Genome Sequencing Center for Infectious Disease"/>
            <person name="Wu L."/>
            <person name="Ma J."/>
        </authorList>
    </citation>
    <scope>NUCLEOTIDE SEQUENCE [LARGE SCALE GENOMIC DNA]</scope>
    <source>
        <strain evidence="2">NBRC 111981</strain>
    </source>
</reference>
<keyword evidence="2" id="KW-1185">Reference proteome</keyword>
<dbReference type="Pfam" id="PF12686">
    <property type="entry name" value="DUF3800"/>
    <property type="match status" value="1"/>
</dbReference>
<gene>
    <name evidence="1" type="ORF">GCM10007898_14350</name>
</gene>
<accession>A0ABQ5X9C1</accession>
<proteinExistence type="predicted"/>
<organism evidence="1 2">
    <name type="scientific">Dyella flagellata</name>
    <dbReference type="NCBI Taxonomy" id="1867833"/>
    <lineage>
        <taxon>Bacteria</taxon>
        <taxon>Pseudomonadati</taxon>
        <taxon>Pseudomonadota</taxon>
        <taxon>Gammaproteobacteria</taxon>
        <taxon>Lysobacterales</taxon>
        <taxon>Rhodanobacteraceae</taxon>
        <taxon>Dyella</taxon>
    </lineage>
</organism>
<comment type="caution">
    <text evidence="1">The sequence shown here is derived from an EMBL/GenBank/DDBJ whole genome shotgun (WGS) entry which is preliminary data.</text>
</comment>
<evidence type="ECO:0000313" key="1">
    <source>
        <dbReference type="EMBL" id="GLQ87867.1"/>
    </source>
</evidence>
<name>A0ABQ5X9C1_9GAMM</name>
<evidence type="ECO:0000313" key="2">
    <source>
        <dbReference type="Proteomes" id="UP001156627"/>
    </source>
</evidence>
<dbReference type="EMBL" id="BSOA01000012">
    <property type="protein sequence ID" value="GLQ87867.1"/>
    <property type="molecule type" value="Genomic_DNA"/>
</dbReference>
<evidence type="ECO:0008006" key="3">
    <source>
        <dbReference type="Google" id="ProtNLM"/>
    </source>
</evidence>
<sequence length="297" mass="34211">MSWLLFLDESGHDHKNCPYEVRGGIAIHASKLWPFVKQLLNAEVNAFGANLREYSKELKGAKLLDRDRFKWARQSERMPDNARRKHARAFLTKGLEKKPPSRDEFTAYGQASIEMARSVFESLRNNGALVFASIVPRTIKKPASFEADEYLRKDHVFLLERFFYFLESKKEHGLLVFDAVDKGADQKFVRQMERYFTKTATGLYRSNWIVPVPLFVASEMSLAVQAADLAIYCINWGFRLPTLGLDEPVREEIAEQFGPWLRELQYQQHVTTNGGRQFDSYGITFVPNPYGDGDRQA</sequence>